<proteinExistence type="predicted"/>
<dbReference type="InterPro" id="IPR040079">
    <property type="entry name" value="Glutathione_S-Trfase"/>
</dbReference>
<comment type="caution">
    <text evidence="3">The sequence shown here is derived from an EMBL/GenBank/DDBJ whole genome shotgun (WGS) entry which is preliminary data.</text>
</comment>
<dbReference type="Gene3D" id="3.40.30.10">
    <property type="entry name" value="Glutaredoxin"/>
    <property type="match status" value="1"/>
</dbReference>
<feature type="domain" description="GST C-terminal" evidence="2">
    <location>
        <begin position="86"/>
        <end position="211"/>
    </location>
</feature>
<dbReference type="SUPFAM" id="SSF52833">
    <property type="entry name" value="Thioredoxin-like"/>
    <property type="match status" value="1"/>
</dbReference>
<evidence type="ECO:0000259" key="1">
    <source>
        <dbReference type="PROSITE" id="PS50404"/>
    </source>
</evidence>
<keyword evidence="4" id="KW-1185">Reference proteome</keyword>
<dbReference type="InterPro" id="IPR036282">
    <property type="entry name" value="Glutathione-S-Trfase_C_sf"/>
</dbReference>
<sequence>MLKLYYSPGACSLVTHIALHEAGAEHEAERLDFASGQQRSPDYLAINPHGRVPALVTDEGTITENLAILGYLADRFGAEGTIPRGDAYRTAKAMQLLSWLSGTVHATAFAALFRPARFTADETLHAGIKEGAHAALTSHFVELDDLCGEGWLVGDSFTAADSYAAVFYRWARAAKFDLSLYPRWTALVGRVVERPSFVRAIEHEGLAITQFA</sequence>
<protein>
    <submittedName>
        <fullName evidence="3">Glutathione S-transferase family protein</fullName>
    </submittedName>
</protein>
<dbReference type="RefSeq" id="WP_344707582.1">
    <property type="nucleotide sequence ID" value="NZ_BAABBQ010000001.1"/>
</dbReference>
<accession>A0ABP7T7L4</accession>
<dbReference type="SUPFAM" id="SSF47616">
    <property type="entry name" value="GST C-terminal domain-like"/>
    <property type="match status" value="1"/>
</dbReference>
<dbReference type="InterPro" id="IPR004045">
    <property type="entry name" value="Glutathione_S-Trfase_N"/>
</dbReference>
<dbReference type="PROSITE" id="PS50404">
    <property type="entry name" value="GST_NTER"/>
    <property type="match status" value="1"/>
</dbReference>
<reference evidence="4" key="1">
    <citation type="journal article" date="2019" name="Int. J. Syst. Evol. Microbiol.">
        <title>The Global Catalogue of Microorganisms (GCM) 10K type strain sequencing project: providing services to taxonomists for standard genome sequencing and annotation.</title>
        <authorList>
            <consortium name="The Broad Institute Genomics Platform"/>
            <consortium name="The Broad Institute Genome Sequencing Center for Infectious Disease"/>
            <person name="Wu L."/>
            <person name="Ma J."/>
        </authorList>
    </citation>
    <scope>NUCLEOTIDE SEQUENCE [LARGE SCALE GENOMIC DNA]</scope>
    <source>
        <strain evidence="4">JCM 17563</strain>
    </source>
</reference>
<dbReference type="PROSITE" id="PS50405">
    <property type="entry name" value="GST_CTER"/>
    <property type="match status" value="1"/>
</dbReference>
<dbReference type="Pfam" id="PF02798">
    <property type="entry name" value="GST_N"/>
    <property type="match status" value="1"/>
</dbReference>
<evidence type="ECO:0000313" key="3">
    <source>
        <dbReference type="EMBL" id="GAA4022226.1"/>
    </source>
</evidence>
<gene>
    <name evidence="3" type="ORF">GCM10022280_23560</name>
</gene>
<dbReference type="InterPro" id="IPR010987">
    <property type="entry name" value="Glutathione-S-Trfase_C-like"/>
</dbReference>
<dbReference type="SFLD" id="SFLDS00019">
    <property type="entry name" value="Glutathione_Transferase_(cytos"/>
    <property type="match status" value="1"/>
</dbReference>
<dbReference type="Gene3D" id="1.20.1050.10">
    <property type="match status" value="1"/>
</dbReference>
<dbReference type="Pfam" id="PF13410">
    <property type="entry name" value="GST_C_2"/>
    <property type="match status" value="1"/>
</dbReference>
<dbReference type="SFLD" id="SFLDG01150">
    <property type="entry name" value="Main.1:_Beta-like"/>
    <property type="match status" value="1"/>
</dbReference>
<dbReference type="PANTHER" id="PTHR44051:SF8">
    <property type="entry name" value="GLUTATHIONE S-TRANSFERASE GSTA"/>
    <property type="match status" value="1"/>
</dbReference>
<dbReference type="SFLD" id="SFLDG00358">
    <property type="entry name" value="Main_(cytGST)"/>
    <property type="match status" value="1"/>
</dbReference>
<evidence type="ECO:0000259" key="2">
    <source>
        <dbReference type="PROSITE" id="PS50405"/>
    </source>
</evidence>
<organism evidence="3 4">
    <name type="scientific">Sphingomonas swuensis</name>
    <dbReference type="NCBI Taxonomy" id="977800"/>
    <lineage>
        <taxon>Bacteria</taxon>
        <taxon>Pseudomonadati</taxon>
        <taxon>Pseudomonadota</taxon>
        <taxon>Alphaproteobacteria</taxon>
        <taxon>Sphingomonadales</taxon>
        <taxon>Sphingomonadaceae</taxon>
        <taxon>Sphingomonas</taxon>
    </lineage>
</organism>
<evidence type="ECO:0000313" key="4">
    <source>
        <dbReference type="Proteomes" id="UP001500235"/>
    </source>
</evidence>
<dbReference type="CDD" id="cd03057">
    <property type="entry name" value="GST_N_Beta"/>
    <property type="match status" value="1"/>
</dbReference>
<dbReference type="Proteomes" id="UP001500235">
    <property type="component" value="Unassembled WGS sequence"/>
</dbReference>
<dbReference type="EMBL" id="BAABBQ010000001">
    <property type="protein sequence ID" value="GAA4022226.1"/>
    <property type="molecule type" value="Genomic_DNA"/>
</dbReference>
<dbReference type="PANTHER" id="PTHR44051">
    <property type="entry name" value="GLUTATHIONE S-TRANSFERASE-RELATED"/>
    <property type="match status" value="1"/>
</dbReference>
<dbReference type="CDD" id="cd03188">
    <property type="entry name" value="GST_C_Beta"/>
    <property type="match status" value="1"/>
</dbReference>
<feature type="domain" description="GST N-terminal" evidence="1">
    <location>
        <begin position="1"/>
        <end position="80"/>
    </location>
</feature>
<dbReference type="InterPro" id="IPR036249">
    <property type="entry name" value="Thioredoxin-like_sf"/>
</dbReference>
<name>A0ABP7T7L4_9SPHN</name>